<protein>
    <submittedName>
        <fullName evidence="2">HDOD domain-containing protein</fullName>
    </submittedName>
</protein>
<dbReference type="PANTHER" id="PTHR33525">
    <property type="match status" value="1"/>
</dbReference>
<feature type="domain" description="HDOD" evidence="1">
    <location>
        <begin position="221"/>
        <end position="407"/>
    </location>
</feature>
<dbReference type="InterPro" id="IPR014408">
    <property type="entry name" value="dGMP_Pdiesterase_EAL/HD-GYP"/>
</dbReference>
<accession>A0ABR8SAR7</accession>
<dbReference type="Pfam" id="PF00563">
    <property type="entry name" value="EAL"/>
    <property type="match status" value="1"/>
</dbReference>
<dbReference type="InterPro" id="IPR001633">
    <property type="entry name" value="EAL_dom"/>
</dbReference>
<dbReference type="InterPro" id="IPR013976">
    <property type="entry name" value="HDOD"/>
</dbReference>
<sequence length="427" mass="46872">MNSVNKTATSAPSLPEGIPDASVSMIGRQAILNERREVYGYELFDRSTAIDAHTAASDAAMLFNALSYAGTEALVGRKLVFINCTHESLAGGHLELIHPDKVVLEISTLGENVTPNEIAACIPIFESLRQRGFRLAFDQNLLRRAYVNWLPMASYIKLDMLTFPIDNAQALVKFARTHTIAQIIAEKVETQAQFEHMHALGVKLFQGFWFARPDVVQAKMVRPSQATIMQLLNLVRSQSSTAEIEELLKKDPTLSFNLLRFINSSGFGLSCEITSFRHAVMILGLKKLFRWAALLMTTSRAGGSAPAVGQTAVVRGRLMELLATEMLPPEESDNAFVVGVFSLLDVILGIPMEKALESIALPQSVAEALLHRTGPYAPFLELVLACETGDEVTFARNSDALHLSNHQVNWAHLQALAWADNLSSDNG</sequence>
<comment type="caution">
    <text evidence="2">The sequence shown here is derived from an EMBL/GenBank/DDBJ whole genome shotgun (WGS) entry which is preliminary data.</text>
</comment>
<gene>
    <name evidence="2" type="ORF">H9646_08665</name>
</gene>
<name>A0ABR8SAR7_9BURK</name>
<reference evidence="2 3" key="1">
    <citation type="submission" date="2020-08" db="EMBL/GenBank/DDBJ databases">
        <title>A Genomic Blueprint of the Chicken Gut Microbiome.</title>
        <authorList>
            <person name="Gilroy R."/>
            <person name="Ravi A."/>
            <person name="Getino M."/>
            <person name="Pursley I."/>
            <person name="Horton D.L."/>
            <person name="Alikhan N.-F."/>
            <person name="Baker D."/>
            <person name="Gharbi K."/>
            <person name="Hall N."/>
            <person name="Watson M."/>
            <person name="Adriaenssens E.M."/>
            <person name="Foster-Nyarko E."/>
            <person name="Jarju S."/>
            <person name="Secka A."/>
            <person name="Antonio M."/>
            <person name="Oren A."/>
            <person name="Chaudhuri R."/>
            <person name="La Ragione R.M."/>
            <person name="Hildebrand F."/>
            <person name="Pallen M.J."/>
        </authorList>
    </citation>
    <scope>NUCLEOTIDE SEQUENCE [LARGE SCALE GENOMIC DNA]</scope>
    <source>
        <strain evidence="2 3">Sa2CVA6</strain>
    </source>
</reference>
<dbReference type="RefSeq" id="WP_191722965.1">
    <property type="nucleotide sequence ID" value="NZ_JACSQK010000004.1"/>
</dbReference>
<dbReference type="SUPFAM" id="SSF109604">
    <property type="entry name" value="HD-domain/PDEase-like"/>
    <property type="match status" value="1"/>
</dbReference>
<dbReference type="InterPro" id="IPR052340">
    <property type="entry name" value="RNase_Y/CdgJ"/>
</dbReference>
<dbReference type="Gene3D" id="1.10.3210.10">
    <property type="entry name" value="Hypothetical protein af1432"/>
    <property type="match status" value="1"/>
</dbReference>
<dbReference type="EMBL" id="JACSQK010000004">
    <property type="protein sequence ID" value="MBD7960558.1"/>
    <property type="molecule type" value="Genomic_DNA"/>
</dbReference>
<dbReference type="PROSITE" id="PS51833">
    <property type="entry name" value="HDOD"/>
    <property type="match status" value="1"/>
</dbReference>
<proteinExistence type="predicted"/>
<evidence type="ECO:0000259" key="1">
    <source>
        <dbReference type="PROSITE" id="PS51833"/>
    </source>
</evidence>
<dbReference type="Gene3D" id="3.20.20.450">
    <property type="entry name" value="EAL domain"/>
    <property type="match status" value="1"/>
</dbReference>
<dbReference type="PANTHER" id="PTHR33525:SF4">
    <property type="entry name" value="CYCLIC DI-GMP PHOSPHODIESTERASE CDGJ"/>
    <property type="match status" value="1"/>
</dbReference>
<dbReference type="SMART" id="SM00052">
    <property type="entry name" value="EAL"/>
    <property type="match status" value="1"/>
</dbReference>
<dbReference type="SUPFAM" id="SSF141868">
    <property type="entry name" value="EAL domain-like"/>
    <property type="match status" value="1"/>
</dbReference>
<organism evidence="2 3">
    <name type="scientific">Comamonas avium</name>
    <dbReference type="NCBI Taxonomy" id="2762231"/>
    <lineage>
        <taxon>Bacteria</taxon>
        <taxon>Pseudomonadati</taxon>
        <taxon>Pseudomonadota</taxon>
        <taxon>Betaproteobacteria</taxon>
        <taxon>Burkholderiales</taxon>
        <taxon>Comamonadaceae</taxon>
        <taxon>Comamonas</taxon>
    </lineage>
</organism>
<keyword evidence="3" id="KW-1185">Reference proteome</keyword>
<dbReference type="Proteomes" id="UP000634919">
    <property type="component" value="Unassembled WGS sequence"/>
</dbReference>
<dbReference type="PIRSF" id="PIRSF003180">
    <property type="entry name" value="DiGMPpdiest_YuxH"/>
    <property type="match status" value="1"/>
</dbReference>
<dbReference type="Pfam" id="PF08668">
    <property type="entry name" value="HDOD"/>
    <property type="match status" value="1"/>
</dbReference>
<evidence type="ECO:0000313" key="2">
    <source>
        <dbReference type="EMBL" id="MBD7960558.1"/>
    </source>
</evidence>
<evidence type="ECO:0000313" key="3">
    <source>
        <dbReference type="Proteomes" id="UP000634919"/>
    </source>
</evidence>
<dbReference type="InterPro" id="IPR035919">
    <property type="entry name" value="EAL_sf"/>
</dbReference>